<evidence type="ECO:0000313" key="1">
    <source>
        <dbReference type="EMBL" id="KAF2463690.1"/>
    </source>
</evidence>
<comment type="caution">
    <text evidence="1">The sequence shown here is derived from an EMBL/GenBank/DDBJ whole genome shotgun (WGS) entry which is preliminary data.</text>
</comment>
<organism evidence="1 2">
    <name type="scientific">Lindgomyces ingoldianus</name>
    <dbReference type="NCBI Taxonomy" id="673940"/>
    <lineage>
        <taxon>Eukaryota</taxon>
        <taxon>Fungi</taxon>
        <taxon>Dikarya</taxon>
        <taxon>Ascomycota</taxon>
        <taxon>Pezizomycotina</taxon>
        <taxon>Dothideomycetes</taxon>
        <taxon>Pleosporomycetidae</taxon>
        <taxon>Pleosporales</taxon>
        <taxon>Lindgomycetaceae</taxon>
        <taxon>Lindgomyces</taxon>
    </lineage>
</organism>
<protein>
    <submittedName>
        <fullName evidence="1">Uncharacterized protein</fullName>
    </submittedName>
</protein>
<keyword evidence="2" id="KW-1185">Reference proteome</keyword>
<reference evidence="1" key="1">
    <citation type="journal article" date="2020" name="Stud. Mycol.">
        <title>101 Dothideomycetes genomes: a test case for predicting lifestyles and emergence of pathogens.</title>
        <authorList>
            <person name="Haridas S."/>
            <person name="Albert R."/>
            <person name="Binder M."/>
            <person name="Bloem J."/>
            <person name="Labutti K."/>
            <person name="Salamov A."/>
            <person name="Andreopoulos B."/>
            <person name="Baker S."/>
            <person name="Barry K."/>
            <person name="Bills G."/>
            <person name="Bluhm B."/>
            <person name="Cannon C."/>
            <person name="Castanera R."/>
            <person name="Culley D."/>
            <person name="Daum C."/>
            <person name="Ezra D."/>
            <person name="Gonzalez J."/>
            <person name="Henrissat B."/>
            <person name="Kuo A."/>
            <person name="Liang C."/>
            <person name="Lipzen A."/>
            <person name="Lutzoni F."/>
            <person name="Magnuson J."/>
            <person name="Mondo S."/>
            <person name="Nolan M."/>
            <person name="Ohm R."/>
            <person name="Pangilinan J."/>
            <person name="Park H.-J."/>
            <person name="Ramirez L."/>
            <person name="Alfaro M."/>
            <person name="Sun H."/>
            <person name="Tritt A."/>
            <person name="Yoshinaga Y."/>
            <person name="Zwiers L.-H."/>
            <person name="Turgeon B."/>
            <person name="Goodwin S."/>
            <person name="Spatafora J."/>
            <person name="Crous P."/>
            <person name="Grigoriev I."/>
        </authorList>
    </citation>
    <scope>NUCLEOTIDE SEQUENCE</scope>
    <source>
        <strain evidence="1">ATCC 200398</strain>
    </source>
</reference>
<gene>
    <name evidence="1" type="ORF">BDR25DRAFT_362501</name>
</gene>
<sequence>MPRCIQLTLRLWLPCEGDSLIVATPIAKLKARTPNFTRPCCRWVPTASTYQAAQSFLRPSTQYFSSTWLCWDLLLQCVIKPLLRNALPIGHIWNKEPLEFRNAALKPGN</sequence>
<name>A0ACB6QB21_9PLEO</name>
<dbReference type="EMBL" id="MU003547">
    <property type="protein sequence ID" value="KAF2463690.1"/>
    <property type="molecule type" value="Genomic_DNA"/>
</dbReference>
<dbReference type="Proteomes" id="UP000799755">
    <property type="component" value="Unassembled WGS sequence"/>
</dbReference>
<accession>A0ACB6QB21</accession>
<evidence type="ECO:0000313" key="2">
    <source>
        <dbReference type="Proteomes" id="UP000799755"/>
    </source>
</evidence>
<proteinExistence type="predicted"/>